<dbReference type="KEGG" id="bpg:Bathy10g02170"/>
<name>K8EIY9_9CHLO</name>
<keyword evidence="2" id="KW-0472">Membrane</keyword>
<protein>
    <submittedName>
        <fullName evidence="3">Uncharacterized protein</fullName>
    </submittedName>
</protein>
<sequence>MNNENENKREDSEYEEEINKLSIGDIDAIFSSAAAKENSEDIEDVLKRELRLRAKIDEAEKKLEEGREKLNEMATKKKEELDREMNLMQDKNSLEFGLIASDLDAELKKMAEESEIAKKRNEALKEELRQMAEELARGTSRASRREKGVNAIDVDRKKEKQVNPLTRKLADEEAMNTDEKMKKTLAETQRGATFFLLKLLLGIVVIFELARGEFAVSSALAAALALVFYQSEAEKANEGPSE</sequence>
<evidence type="ECO:0000256" key="2">
    <source>
        <dbReference type="SAM" id="Phobius"/>
    </source>
</evidence>
<keyword evidence="2" id="KW-0812">Transmembrane</keyword>
<evidence type="ECO:0000313" key="4">
    <source>
        <dbReference type="Proteomes" id="UP000198341"/>
    </source>
</evidence>
<reference evidence="3 4" key="1">
    <citation type="submission" date="2011-10" db="EMBL/GenBank/DDBJ databases">
        <authorList>
            <person name="Genoscope - CEA"/>
        </authorList>
    </citation>
    <scope>NUCLEOTIDE SEQUENCE [LARGE SCALE GENOMIC DNA]</scope>
    <source>
        <strain evidence="3 4">RCC 1105</strain>
    </source>
</reference>
<gene>
    <name evidence="3" type="ordered locus">Bathy10g02170</name>
</gene>
<dbReference type="RefSeq" id="XP_007510624.1">
    <property type="nucleotide sequence ID" value="XM_007510562.1"/>
</dbReference>
<dbReference type="EMBL" id="FO082269">
    <property type="protein sequence ID" value="CCO18157.1"/>
    <property type="molecule type" value="Genomic_DNA"/>
</dbReference>
<keyword evidence="2" id="KW-1133">Transmembrane helix</keyword>
<evidence type="ECO:0000313" key="3">
    <source>
        <dbReference type="EMBL" id="CCO18157.1"/>
    </source>
</evidence>
<feature type="coiled-coil region" evidence="1">
    <location>
        <begin position="42"/>
        <end position="141"/>
    </location>
</feature>
<dbReference type="GeneID" id="19013293"/>
<dbReference type="Proteomes" id="UP000198341">
    <property type="component" value="Chromosome 10"/>
</dbReference>
<evidence type="ECO:0000256" key="1">
    <source>
        <dbReference type="SAM" id="Coils"/>
    </source>
</evidence>
<dbReference type="AlphaFoldDB" id="K8EIY9"/>
<proteinExistence type="predicted"/>
<keyword evidence="1" id="KW-0175">Coiled coil</keyword>
<feature type="transmembrane region" description="Helical" evidence="2">
    <location>
        <begin position="191"/>
        <end position="208"/>
    </location>
</feature>
<organism evidence="3 4">
    <name type="scientific">Bathycoccus prasinos</name>
    <dbReference type="NCBI Taxonomy" id="41875"/>
    <lineage>
        <taxon>Eukaryota</taxon>
        <taxon>Viridiplantae</taxon>
        <taxon>Chlorophyta</taxon>
        <taxon>Mamiellophyceae</taxon>
        <taxon>Mamiellales</taxon>
        <taxon>Bathycoccaceae</taxon>
        <taxon>Bathycoccus</taxon>
    </lineage>
</organism>
<accession>K8EIY9</accession>
<keyword evidence="4" id="KW-1185">Reference proteome</keyword>